<dbReference type="EMBL" id="LN871599">
    <property type="protein sequence ID" value="CCF75301.1"/>
    <property type="molecule type" value="Genomic_DNA"/>
</dbReference>
<reference evidence="2 3" key="1">
    <citation type="journal article" date="2012" name="Nucleic Acids Res.">
        <title>Sequencing of the smallest Apicomplexan genome from the human pathogen Babesia microti.</title>
        <authorList>
            <person name="Cornillot E."/>
            <person name="Hadj-Kaddour K."/>
            <person name="Dassouli A."/>
            <person name="Noel B."/>
            <person name="Ranwez V."/>
            <person name="Vacherie B."/>
            <person name="Augagneur Y."/>
            <person name="Bres V."/>
            <person name="Duclos A."/>
            <person name="Randazzo S."/>
            <person name="Carcy B."/>
            <person name="Debierre-Grockiego F."/>
            <person name="Delbecq S."/>
            <person name="Moubri-Menage K."/>
            <person name="Shams-Eldin H."/>
            <person name="Usmani-Brown S."/>
            <person name="Bringaud F."/>
            <person name="Wincker P."/>
            <person name="Vivares C.P."/>
            <person name="Schwarz R.T."/>
            <person name="Schetters T.P."/>
            <person name="Krause P.J."/>
            <person name="Gorenflot A."/>
            <person name="Berry V."/>
            <person name="Barbe V."/>
            <person name="Ben Mamoun C."/>
        </authorList>
    </citation>
    <scope>NUCLEOTIDE SEQUENCE [LARGE SCALE GENOMIC DNA]</scope>
    <source>
        <strain evidence="2 3">RI</strain>
    </source>
</reference>
<dbReference type="VEuPathDB" id="PiroplasmaDB:BmR1_04g05515"/>
<dbReference type="GeneID" id="24425746"/>
<protein>
    <submittedName>
        <fullName evidence="2">Uncharacterized protein</fullName>
    </submittedName>
</protein>
<evidence type="ECO:0000313" key="2">
    <source>
        <dbReference type="EMBL" id="CCF75301.1"/>
    </source>
</evidence>
<accession>I7IS42</accession>
<dbReference type="RefSeq" id="XP_012649709.1">
    <property type="nucleotide sequence ID" value="XM_012794255.1"/>
</dbReference>
<proteinExistence type="predicted"/>
<reference evidence="2 3" key="2">
    <citation type="journal article" date="2013" name="PLoS ONE">
        <title>Whole genome mapping and re-organization of the nuclear and mitochondrial genomes of Babesia microti isolates.</title>
        <authorList>
            <person name="Cornillot E."/>
            <person name="Dassouli A."/>
            <person name="Garg A."/>
            <person name="Pachikara N."/>
            <person name="Randazzo S."/>
            <person name="Depoix D."/>
            <person name="Carcy B."/>
            <person name="Delbecq S."/>
            <person name="Frutos R."/>
            <person name="Silva J.C."/>
            <person name="Sutton R."/>
            <person name="Krause P.J."/>
            <person name="Mamoun C.B."/>
        </authorList>
    </citation>
    <scope>NUCLEOTIDE SEQUENCE [LARGE SCALE GENOMIC DNA]</scope>
    <source>
        <strain evidence="2 3">RI</strain>
    </source>
</reference>
<gene>
    <name evidence="2" type="ORF">BmR1_04g05515</name>
</gene>
<evidence type="ECO:0000256" key="1">
    <source>
        <dbReference type="SAM" id="MobiDB-lite"/>
    </source>
</evidence>
<dbReference type="Proteomes" id="UP000002899">
    <property type="component" value="Chromosome IV"/>
</dbReference>
<keyword evidence="3" id="KW-1185">Reference proteome</keyword>
<feature type="region of interest" description="Disordered" evidence="1">
    <location>
        <begin position="293"/>
        <end position="313"/>
    </location>
</feature>
<dbReference type="KEGG" id="bmic:BmR1_04g05515"/>
<organism evidence="2 3">
    <name type="scientific">Babesia microti (strain RI)</name>
    <dbReference type="NCBI Taxonomy" id="1133968"/>
    <lineage>
        <taxon>Eukaryota</taxon>
        <taxon>Sar</taxon>
        <taxon>Alveolata</taxon>
        <taxon>Apicomplexa</taxon>
        <taxon>Aconoidasida</taxon>
        <taxon>Piroplasmida</taxon>
        <taxon>Babesiidae</taxon>
        <taxon>Babesia</taxon>
    </lineage>
</organism>
<name>I7IS42_BABMR</name>
<reference evidence="2 3" key="3">
    <citation type="journal article" date="2016" name="Sci. Rep.">
        <title>Genome-wide diversity and gene expression profiling of Babesia microti isolates identify polymorphic genes that mediate host-pathogen interactions.</title>
        <authorList>
            <person name="Silva J.C."/>
            <person name="Cornillot E."/>
            <person name="McCracken C."/>
            <person name="Usmani-Brown S."/>
            <person name="Dwivedi A."/>
            <person name="Ifeonu O.O."/>
            <person name="Crabtree J."/>
            <person name="Gotia H.T."/>
            <person name="Virji A.Z."/>
            <person name="Reynes C."/>
            <person name="Colinge J."/>
            <person name="Kumar V."/>
            <person name="Lawres L."/>
            <person name="Pazzi J.E."/>
            <person name="Pablo J.V."/>
            <person name="Hung C."/>
            <person name="Brancato J."/>
            <person name="Kumari P."/>
            <person name="Orvis J."/>
            <person name="Tretina K."/>
            <person name="Chibucos M."/>
            <person name="Ott S."/>
            <person name="Sadzewicz L."/>
            <person name="Sengamalay N."/>
            <person name="Shetty A.C."/>
            <person name="Su Q."/>
            <person name="Tallon L."/>
            <person name="Fraser C.M."/>
            <person name="Frutos R."/>
            <person name="Molina D.M."/>
            <person name="Krause P.J."/>
            <person name="Ben Mamoun C."/>
        </authorList>
    </citation>
    <scope>NUCLEOTIDE SEQUENCE [LARGE SCALE GENOMIC DNA]</scope>
    <source>
        <strain evidence="2 3">RI</strain>
    </source>
</reference>
<evidence type="ECO:0000313" key="3">
    <source>
        <dbReference type="Proteomes" id="UP000002899"/>
    </source>
</evidence>
<dbReference type="AlphaFoldDB" id="I7IS42"/>
<sequence>MNFGLPAIFSDTNNRNVEPFPYDSQILLFPNDIPAKLHEYELTTLSITNGRADKYLINYKDKILLKLLTIRYKDKPTSVFVDNYVIQIKYLIVACKFDFINIILKIIFTVGGDPFSFVSSKIKSYYMEQKDPQSSKIEPKVMRLWESNFSKVQSRIKFYTSEYILNDRILLKPNNTAFYNCLEALKNRITHHLKHNKFHFSNYSTIKDSMHLSSNNSTLLDPHSTITSAENKKLVNQCTRAIEVIHNKIVSIDIYKLELFSWTIAISLLNRLNLDKALPEDLLRKIQDFTTEKCRPHPPSSNNTNNSTKRQTINIKNGSCKKVKNVIKDQTSITNYFKVLN</sequence>